<dbReference type="RefSeq" id="WP_270025972.1">
    <property type="nucleotide sequence ID" value="NZ_JAPDDP010000024.1"/>
</dbReference>
<protein>
    <recommendedName>
        <fullName evidence="4">Lipoprotein</fullName>
    </recommendedName>
</protein>
<comment type="caution">
    <text evidence="2">The sequence shown here is derived from an EMBL/GenBank/DDBJ whole genome shotgun (WGS) entry which is preliminary data.</text>
</comment>
<feature type="signal peptide" evidence="1">
    <location>
        <begin position="1"/>
        <end position="21"/>
    </location>
</feature>
<evidence type="ECO:0008006" key="4">
    <source>
        <dbReference type="Google" id="ProtNLM"/>
    </source>
</evidence>
<dbReference type="Proteomes" id="UP001147653">
    <property type="component" value="Unassembled WGS sequence"/>
</dbReference>
<evidence type="ECO:0000313" key="3">
    <source>
        <dbReference type="Proteomes" id="UP001147653"/>
    </source>
</evidence>
<reference evidence="2" key="1">
    <citation type="submission" date="2022-10" db="EMBL/GenBank/DDBJ databases">
        <title>The WGS of Solirubrobacter phytolaccae KCTC 29190.</title>
        <authorList>
            <person name="Jiang Z."/>
        </authorList>
    </citation>
    <scope>NUCLEOTIDE SEQUENCE</scope>
    <source>
        <strain evidence="2">KCTC 29190</strain>
    </source>
</reference>
<proteinExistence type="predicted"/>
<evidence type="ECO:0000313" key="2">
    <source>
        <dbReference type="EMBL" id="MDA0181623.1"/>
    </source>
</evidence>
<name>A0A9X3S8L1_9ACTN</name>
<dbReference type="PROSITE" id="PS51257">
    <property type="entry name" value="PROKAR_LIPOPROTEIN"/>
    <property type="match status" value="1"/>
</dbReference>
<keyword evidence="3" id="KW-1185">Reference proteome</keyword>
<accession>A0A9X3S8L1</accession>
<organism evidence="2 3">
    <name type="scientific">Solirubrobacter phytolaccae</name>
    <dbReference type="NCBI Taxonomy" id="1404360"/>
    <lineage>
        <taxon>Bacteria</taxon>
        <taxon>Bacillati</taxon>
        <taxon>Actinomycetota</taxon>
        <taxon>Thermoleophilia</taxon>
        <taxon>Solirubrobacterales</taxon>
        <taxon>Solirubrobacteraceae</taxon>
        <taxon>Solirubrobacter</taxon>
    </lineage>
</organism>
<keyword evidence="1" id="KW-0732">Signal</keyword>
<evidence type="ECO:0000256" key="1">
    <source>
        <dbReference type="SAM" id="SignalP"/>
    </source>
</evidence>
<gene>
    <name evidence="2" type="ORF">OJ997_15060</name>
</gene>
<feature type="chain" id="PRO_5040941874" description="Lipoprotein" evidence="1">
    <location>
        <begin position="22"/>
        <end position="275"/>
    </location>
</feature>
<dbReference type="AlphaFoldDB" id="A0A9X3S8L1"/>
<dbReference type="EMBL" id="JAPDDP010000024">
    <property type="protein sequence ID" value="MDA0181623.1"/>
    <property type="molecule type" value="Genomic_DNA"/>
</dbReference>
<sequence length="275" mass="29932">MRSRGCAATAPRALLSLAVLAAPLFAAGCGGEDPDRAEVRSYLERVNAVQSSQKAVLVRADTVLRGYAERKPIGAPALAGVADGVRGVRAEVAAVKPPPAAREVHERLLKIYDIDAGLVAETERMVTYQDAAPAALAPLDRASAKLRRDLDRAKTAPSQARALKRFGASLTRVGKRLRALKAPALLQPAHAAQIKRLASTRKLSAQLETAVRKKDSRRVAKLLLHFRKNTTSKRAERRLTQRGIDLHTERLRELTAAQTELGRAQARLNRTFRPS</sequence>